<feature type="non-terminal residue" evidence="1">
    <location>
        <position position="43"/>
    </location>
</feature>
<accession>A0A699KWV8</accession>
<dbReference type="EMBL" id="BKCJ010551519">
    <property type="protein sequence ID" value="GFB09805.1"/>
    <property type="molecule type" value="Genomic_DNA"/>
</dbReference>
<comment type="caution">
    <text evidence="1">The sequence shown here is derived from an EMBL/GenBank/DDBJ whole genome shotgun (WGS) entry which is preliminary data.</text>
</comment>
<sequence>MGRRLCDGGEPWWLWIDEEDNGGGWIRMMAVAVTETMVGYPLQ</sequence>
<dbReference type="AlphaFoldDB" id="A0A699KWV8"/>
<reference evidence="1" key="1">
    <citation type="journal article" date="2019" name="Sci. Rep.">
        <title>Draft genome of Tanacetum cinerariifolium, the natural source of mosquito coil.</title>
        <authorList>
            <person name="Yamashiro T."/>
            <person name="Shiraishi A."/>
            <person name="Satake H."/>
            <person name="Nakayama K."/>
        </authorList>
    </citation>
    <scope>NUCLEOTIDE SEQUENCE</scope>
</reference>
<evidence type="ECO:0000313" key="1">
    <source>
        <dbReference type="EMBL" id="GFB09805.1"/>
    </source>
</evidence>
<protein>
    <submittedName>
        <fullName evidence="1">Uncharacterized protein</fullName>
    </submittedName>
</protein>
<proteinExistence type="predicted"/>
<organism evidence="1">
    <name type="scientific">Tanacetum cinerariifolium</name>
    <name type="common">Dalmatian daisy</name>
    <name type="synonym">Chrysanthemum cinerariifolium</name>
    <dbReference type="NCBI Taxonomy" id="118510"/>
    <lineage>
        <taxon>Eukaryota</taxon>
        <taxon>Viridiplantae</taxon>
        <taxon>Streptophyta</taxon>
        <taxon>Embryophyta</taxon>
        <taxon>Tracheophyta</taxon>
        <taxon>Spermatophyta</taxon>
        <taxon>Magnoliopsida</taxon>
        <taxon>eudicotyledons</taxon>
        <taxon>Gunneridae</taxon>
        <taxon>Pentapetalae</taxon>
        <taxon>asterids</taxon>
        <taxon>campanulids</taxon>
        <taxon>Asterales</taxon>
        <taxon>Asteraceae</taxon>
        <taxon>Asteroideae</taxon>
        <taxon>Anthemideae</taxon>
        <taxon>Anthemidinae</taxon>
        <taxon>Tanacetum</taxon>
    </lineage>
</organism>
<name>A0A699KWV8_TANCI</name>
<gene>
    <name evidence="1" type="ORF">Tci_681776</name>
</gene>